<evidence type="ECO:0000313" key="2">
    <source>
        <dbReference type="EMBL" id="CAK0835736.1"/>
    </source>
</evidence>
<gene>
    <name evidence="2" type="ORF">PCOR1329_LOCUS32448</name>
</gene>
<dbReference type="Proteomes" id="UP001189429">
    <property type="component" value="Unassembled WGS sequence"/>
</dbReference>
<evidence type="ECO:0000313" key="3">
    <source>
        <dbReference type="Proteomes" id="UP001189429"/>
    </source>
</evidence>
<proteinExistence type="predicted"/>
<organism evidence="2 3">
    <name type="scientific">Prorocentrum cordatum</name>
    <dbReference type="NCBI Taxonomy" id="2364126"/>
    <lineage>
        <taxon>Eukaryota</taxon>
        <taxon>Sar</taxon>
        <taxon>Alveolata</taxon>
        <taxon>Dinophyceae</taxon>
        <taxon>Prorocentrales</taxon>
        <taxon>Prorocentraceae</taxon>
        <taxon>Prorocentrum</taxon>
    </lineage>
</organism>
<protein>
    <submittedName>
        <fullName evidence="2">Uncharacterized protein</fullName>
    </submittedName>
</protein>
<dbReference type="EMBL" id="CAUYUJ010013169">
    <property type="protein sequence ID" value="CAK0835736.1"/>
    <property type="molecule type" value="Genomic_DNA"/>
</dbReference>
<comment type="caution">
    <text evidence="2">The sequence shown here is derived from an EMBL/GenBank/DDBJ whole genome shotgun (WGS) entry which is preliminary data.</text>
</comment>
<evidence type="ECO:0000256" key="1">
    <source>
        <dbReference type="SAM" id="MobiDB-lite"/>
    </source>
</evidence>
<keyword evidence="3" id="KW-1185">Reference proteome</keyword>
<feature type="compositionally biased region" description="Low complexity" evidence="1">
    <location>
        <begin position="143"/>
        <end position="154"/>
    </location>
</feature>
<reference evidence="2" key="1">
    <citation type="submission" date="2023-10" db="EMBL/GenBank/DDBJ databases">
        <authorList>
            <person name="Chen Y."/>
            <person name="Shah S."/>
            <person name="Dougan E. K."/>
            <person name="Thang M."/>
            <person name="Chan C."/>
        </authorList>
    </citation>
    <scope>NUCLEOTIDE SEQUENCE [LARGE SCALE GENOMIC DNA]</scope>
</reference>
<sequence>MRQWGRHGKISNMHVERLLAQFRQASNIKSGHAPSVHRASSGGFCSQWRQEHIAAGGKDPSRTTRRDLLEKGVPLKAGQASRRVPGTVRAHFLFASNRWNNEGRGSGMSYKAFMRQACAMYEDLSQDEKDPWEVDARNRSDAGRAAAGEGAEVGPDQARARDESAPWGLASEKLPLDPEKAREYLARVFEIDLGPKSGFSTWGPSLSDDFLESMFILDSGMVPKDVSFVRHLSCRQSHYGMCMQQDRDIAATSFLARQLHGAHRETTTFWEIAISGEGVDDDDFQMFVFVGVARHRGPRVNLYLAADVEGNIITADLSSKHTSWSLALICARLTPPEIIPRVATRSLATTPLYESLLKARLGAHGAGAWLQLSEKQKRNPKFVDDEHKMFTDGIKSFSEKRIRKMPDVKEVGPKAKGEWAVIKAMRQKHVWSKGACVGWGATCGLHSNDSDKPDLKCKTRIDFGVGGLSPEECQLRLKRWLIAGLAIEDVGNPAARADHLGLKARSFAGGLSAAERDAALTGAGST</sequence>
<name>A0ABN9SU14_9DINO</name>
<feature type="region of interest" description="Disordered" evidence="1">
    <location>
        <begin position="140"/>
        <end position="166"/>
    </location>
</feature>
<accession>A0ABN9SU14</accession>